<protein>
    <recommendedName>
        <fullName evidence="4">Sporulation and spore germination</fullName>
    </recommendedName>
</protein>
<name>A0ABP6Y0A8_9ACTN</name>
<feature type="compositionally biased region" description="Low complexity" evidence="1">
    <location>
        <begin position="431"/>
        <end position="444"/>
    </location>
</feature>
<dbReference type="EMBL" id="BAAAYR010000004">
    <property type="protein sequence ID" value="GAA3572896.1"/>
    <property type="molecule type" value="Genomic_DNA"/>
</dbReference>
<evidence type="ECO:0000256" key="1">
    <source>
        <dbReference type="SAM" id="MobiDB-lite"/>
    </source>
</evidence>
<reference evidence="3" key="1">
    <citation type="journal article" date="2019" name="Int. J. Syst. Evol. Microbiol.">
        <title>The Global Catalogue of Microorganisms (GCM) 10K type strain sequencing project: providing services to taxonomists for standard genome sequencing and annotation.</title>
        <authorList>
            <consortium name="The Broad Institute Genomics Platform"/>
            <consortium name="The Broad Institute Genome Sequencing Center for Infectious Disease"/>
            <person name="Wu L."/>
            <person name="Ma J."/>
        </authorList>
    </citation>
    <scope>NUCLEOTIDE SEQUENCE [LARGE SCALE GENOMIC DNA]</scope>
    <source>
        <strain evidence="3">JCM 16540</strain>
    </source>
</reference>
<gene>
    <name evidence="2" type="ORF">GCM10022197_32050</name>
</gene>
<keyword evidence="3" id="KW-1185">Reference proteome</keyword>
<feature type="region of interest" description="Disordered" evidence="1">
    <location>
        <begin position="418"/>
        <end position="446"/>
    </location>
</feature>
<sequence length="463" mass="48559">MRPRTRPSGPAAGPGPSDRAYDHGVATRLRTAAVALTAALVTLGACSWGPEEPGLFTTPEPVPAPTTPTATAPAVPAPTDPRLPVVGEDLWTTADGNGVTVRFAVHAVRRTAAATVLDWSVTPLVAPGRAPGTPVPSGTDLGLERTLAGQQNLTLLDTRAGRAYRPIANVSPELFSRCLCTPLFAVLPQLRFGETRVLQLAFPALPAATTRVDVALPNLALVSGVPVTPIGEVPLARRPVDLTRPAVEGNAVTGAKLYAAHDGSGDLQTVVVNRVVASPRLTSIVWTLYSVENQDLRTRAVPPVSARLPDGVRVVTEVPASGPRLRVAGGPPATGVRWTTAELAGLPTYECLCSGLGLWSRGLRVSGGSAHLTTQVGPLPRGTRHVDVLFPGLDAFTDVRVTQVDDVAALATGPGTGDTWTYATTDPPRGWTTQQWPTPLPTDDQVADYTSRPERILAALPRR</sequence>
<comment type="caution">
    <text evidence="2">The sequence shown here is derived from an EMBL/GenBank/DDBJ whole genome shotgun (WGS) entry which is preliminary data.</text>
</comment>
<evidence type="ECO:0000313" key="3">
    <source>
        <dbReference type="Proteomes" id="UP001500767"/>
    </source>
</evidence>
<evidence type="ECO:0000313" key="2">
    <source>
        <dbReference type="EMBL" id="GAA3572896.1"/>
    </source>
</evidence>
<feature type="region of interest" description="Disordered" evidence="1">
    <location>
        <begin position="1"/>
        <end position="22"/>
    </location>
</feature>
<accession>A0ABP6Y0A8</accession>
<proteinExistence type="predicted"/>
<dbReference type="Proteomes" id="UP001500767">
    <property type="component" value="Unassembled WGS sequence"/>
</dbReference>
<evidence type="ECO:0008006" key="4">
    <source>
        <dbReference type="Google" id="ProtNLM"/>
    </source>
</evidence>
<organism evidence="2 3">
    <name type="scientific">Microlunatus spumicola</name>
    <dbReference type="NCBI Taxonomy" id="81499"/>
    <lineage>
        <taxon>Bacteria</taxon>
        <taxon>Bacillati</taxon>
        <taxon>Actinomycetota</taxon>
        <taxon>Actinomycetes</taxon>
        <taxon>Propionibacteriales</taxon>
        <taxon>Propionibacteriaceae</taxon>
        <taxon>Microlunatus</taxon>
    </lineage>
</organism>
<feature type="region of interest" description="Disordered" evidence="1">
    <location>
        <begin position="54"/>
        <end position="80"/>
    </location>
</feature>